<reference evidence="5" key="1">
    <citation type="submission" date="2017-02" db="UniProtKB">
        <authorList>
            <consortium name="WormBaseParasite"/>
        </authorList>
    </citation>
    <scope>IDENTIFICATION</scope>
</reference>
<evidence type="ECO:0000256" key="1">
    <source>
        <dbReference type="SAM" id="MobiDB-lite"/>
    </source>
</evidence>
<dbReference type="AlphaFoldDB" id="A0A0R3TUI9"/>
<dbReference type="WBParaSite" id="HNAJ_0001143001-mRNA-1">
    <property type="protein sequence ID" value="HNAJ_0001143001-mRNA-1"/>
    <property type="gene ID" value="HNAJ_0001143001"/>
</dbReference>
<name>A0A0R3TUI9_RODNA</name>
<sequence length="186" mass="20876">MLHARIIKLCLLLSELKATPEKRQRTDSASPVSSTPHQFTRPTTSLSFARKSGGSFNRPGNRSQPSTPSSNRSQYHQRIRDSRKMPPSFGPTHQNLMSQGAGVNRSFQQQQATDNFLQQAQMMPLMGQQPQPRQEDLMSQGQHQQPWHSILGASPPQQPFGCVCPNCRLPHFQGQPYCSNCKAPLR</sequence>
<feature type="region of interest" description="Disordered" evidence="1">
    <location>
        <begin position="20"/>
        <end position="98"/>
    </location>
</feature>
<feature type="signal peptide" evidence="2">
    <location>
        <begin position="1"/>
        <end position="18"/>
    </location>
</feature>
<gene>
    <name evidence="3" type="ORF">HNAJ_LOCUS11420</name>
</gene>
<keyword evidence="2" id="KW-0732">Signal</keyword>
<reference evidence="3 4" key="2">
    <citation type="submission" date="2018-11" db="EMBL/GenBank/DDBJ databases">
        <authorList>
            <consortium name="Pathogen Informatics"/>
        </authorList>
    </citation>
    <scope>NUCLEOTIDE SEQUENCE [LARGE SCALE GENOMIC DNA]</scope>
</reference>
<dbReference type="EMBL" id="UZAE01013570">
    <property type="protein sequence ID" value="VDO10408.1"/>
    <property type="molecule type" value="Genomic_DNA"/>
</dbReference>
<keyword evidence="4" id="KW-1185">Reference proteome</keyword>
<evidence type="ECO:0000313" key="3">
    <source>
        <dbReference type="EMBL" id="VDO10408.1"/>
    </source>
</evidence>
<evidence type="ECO:0000313" key="5">
    <source>
        <dbReference type="WBParaSite" id="HNAJ_0001143001-mRNA-1"/>
    </source>
</evidence>
<feature type="chain" id="PRO_5043132082" evidence="2">
    <location>
        <begin position="19"/>
        <end position="186"/>
    </location>
</feature>
<evidence type="ECO:0000256" key="2">
    <source>
        <dbReference type="SAM" id="SignalP"/>
    </source>
</evidence>
<protein>
    <submittedName>
        <fullName evidence="5">Zinc_ribbon_2 domain-containing protein</fullName>
    </submittedName>
</protein>
<evidence type="ECO:0000313" key="4">
    <source>
        <dbReference type="Proteomes" id="UP000278807"/>
    </source>
</evidence>
<organism evidence="5">
    <name type="scientific">Rodentolepis nana</name>
    <name type="common">Dwarf tapeworm</name>
    <name type="synonym">Hymenolepis nana</name>
    <dbReference type="NCBI Taxonomy" id="102285"/>
    <lineage>
        <taxon>Eukaryota</taxon>
        <taxon>Metazoa</taxon>
        <taxon>Spiralia</taxon>
        <taxon>Lophotrochozoa</taxon>
        <taxon>Platyhelminthes</taxon>
        <taxon>Cestoda</taxon>
        <taxon>Eucestoda</taxon>
        <taxon>Cyclophyllidea</taxon>
        <taxon>Hymenolepididae</taxon>
        <taxon>Rodentolepis</taxon>
    </lineage>
</organism>
<dbReference type="Proteomes" id="UP000278807">
    <property type="component" value="Unassembled WGS sequence"/>
</dbReference>
<feature type="compositionally biased region" description="Polar residues" evidence="1">
    <location>
        <begin position="27"/>
        <end position="47"/>
    </location>
</feature>
<proteinExistence type="predicted"/>
<accession>A0A0R3TUI9</accession>
<feature type="compositionally biased region" description="Polar residues" evidence="1">
    <location>
        <begin position="54"/>
        <end position="76"/>
    </location>
</feature>